<feature type="transmembrane region" description="Helical" evidence="1">
    <location>
        <begin position="164"/>
        <end position="180"/>
    </location>
</feature>
<organism evidence="2 3">
    <name type="scientific">Oscillibacter hominis</name>
    <dbReference type="NCBI Taxonomy" id="2763056"/>
    <lineage>
        <taxon>Bacteria</taxon>
        <taxon>Bacillati</taxon>
        <taxon>Bacillota</taxon>
        <taxon>Clostridia</taxon>
        <taxon>Eubacteriales</taxon>
        <taxon>Oscillospiraceae</taxon>
        <taxon>Oscillibacter</taxon>
    </lineage>
</organism>
<feature type="transmembrane region" description="Helical" evidence="1">
    <location>
        <begin position="12"/>
        <end position="30"/>
    </location>
</feature>
<keyword evidence="3" id="KW-1185">Reference proteome</keyword>
<gene>
    <name evidence="2" type="ORF">H8790_08040</name>
</gene>
<feature type="transmembrane region" description="Helical" evidence="1">
    <location>
        <begin position="214"/>
        <end position="233"/>
    </location>
</feature>
<feature type="transmembrane region" description="Helical" evidence="1">
    <location>
        <begin position="105"/>
        <end position="127"/>
    </location>
</feature>
<keyword evidence="1" id="KW-0812">Transmembrane</keyword>
<keyword evidence="1" id="KW-0472">Membrane</keyword>
<dbReference type="KEGG" id="ohi:H8790_08040"/>
<dbReference type="Proteomes" id="UP000515960">
    <property type="component" value="Chromosome"/>
</dbReference>
<proteinExistence type="predicted"/>
<dbReference type="EMBL" id="CP060490">
    <property type="protein sequence ID" value="QNL45861.1"/>
    <property type="molecule type" value="Genomic_DNA"/>
</dbReference>
<name>A0A7G9B8I0_9FIRM</name>
<keyword evidence="1" id="KW-1133">Transmembrane helix</keyword>
<sequence>MGKVFRYELHRSIWNKGFWGIALVTLWYAWRLLTGTILLGVANTAPFSPWSFGAYLAQLLPLLSVLLLFLLWNQSAERTRGLEVLADTAPIHPGRYLLVKCGAAFSAWLILVVAAAALGVGFLAALFGADVPYHSLLLPALVALLPPALFFLGCGLLTGRIHPALLFVLMAAALAAAYLPRPAEWSLYAVPLFTEYPLGLNGPDPGFTVPVGTLLGRLAYGAAGMVLMCFTVVRHRSWRKKRT</sequence>
<evidence type="ECO:0000313" key="2">
    <source>
        <dbReference type="EMBL" id="QNL45861.1"/>
    </source>
</evidence>
<reference evidence="2 3" key="1">
    <citation type="submission" date="2020-08" db="EMBL/GenBank/DDBJ databases">
        <authorList>
            <person name="Liu C."/>
            <person name="Sun Q."/>
        </authorList>
    </citation>
    <scope>NUCLEOTIDE SEQUENCE [LARGE SCALE GENOMIC DNA]</scope>
    <source>
        <strain evidence="2 3">NSJ-62</strain>
    </source>
</reference>
<feature type="transmembrane region" description="Helical" evidence="1">
    <location>
        <begin position="50"/>
        <end position="72"/>
    </location>
</feature>
<evidence type="ECO:0000256" key="1">
    <source>
        <dbReference type="SAM" id="Phobius"/>
    </source>
</evidence>
<accession>A0A7G9B8I0</accession>
<evidence type="ECO:0000313" key="3">
    <source>
        <dbReference type="Proteomes" id="UP000515960"/>
    </source>
</evidence>
<protein>
    <submittedName>
        <fullName evidence="2">Uncharacterized protein</fullName>
    </submittedName>
</protein>
<feature type="transmembrane region" description="Helical" evidence="1">
    <location>
        <begin position="133"/>
        <end position="157"/>
    </location>
</feature>
<dbReference type="AlphaFoldDB" id="A0A7G9B8I0"/>